<dbReference type="Proteomes" id="UP000001075">
    <property type="component" value="Unassembled WGS sequence"/>
</dbReference>
<evidence type="ECO:0000313" key="1">
    <source>
        <dbReference type="EMBL" id="EGV94470.1"/>
    </source>
</evidence>
<name>G3GV92_CRIGR</name>
<proteinExistence type="predicted"/>
<evidence type="ECO:0000313" key="2">
    <source>
        <dbReference type="Proteomes" id="UP000001075"/>
    </source>
</evidence>
<dbReference type="AlphaFoldDB" id="G3GV92"/>
<dbReference type="EMBL" id="JH000038">
    <property type="protein sequence ID" value="EGV94470.1"/>
    <property type="molecule type" value="Genomic_DNA"/>
</dbReference>
<sequence>MNLLRSWGPLFLSHPMYLPTGDLGSDSPTPYSTFTPQGKFKALEDWSRKKRSIVLLHSFKAHPNNRLPPIRVHLLQFTTSKSSI</sequence>
<accession>G3GV92</accession>
<dbReference type="InParanoid" id="G3GV92"/>
<protein>
    <submittedName>
        <fullName evidence="1">Uncharacterized protein</fullName>
    </submittedName>
</protein>
<gene>
    <name evidence="1" type="ORF">I79_001623</name>
</gene>
<organism evidence="1 2">
    <name type="scientific">Cricetulus griseus</name>
    <name type="common">Chinese hamster</name>
    <name type="synonym">Cricetulus barabensis griseus</name>
    <dbReference type="NCBI Taxonomy" id="10029"/>
    <lineage>
        <taxon>Eukaryota</taxon>
        <taxon>Metazoa</taxon>
        <taxon>Chordata</taxon>
        <taxon>Craniata</taxon>
        <taxon>Vertebrata</taxon>
        <taxon>Euteleostomi</taxon>
        <taxon>Mammalia</taxon>
        <taxon>Eutheria</taxon>
        <taxon>Euarchontoglires</taxon>
        <taxon>Glires</taxon>
        <taxon>Rodentia</taxon>
        <taxon>Myomorpha</taxon>
        <taxon>Muroidea</taxon>
        <taxon>Cricetidae</taxon>
        <taxon>Cricetinae</taxon>
        <taxon>Cricetulus</taxon>
    </lineage>
</organism>
<reference evidence="2" key="1">
    <citation type="journal article" date="2011" name="Nat. Biotechnol.">
        <title>The genomic sequence of the Chinese hamster ovary (CHO)-K1 cell line.</title>
        <authorList>
            <person name="Xu X."/>
            <person name="Nagarajan H."/>
            <person name="Lewis N.E."/>
            <person name="Pan S."/>
            <person name="Cai Z."/>
            <person name="Liu X."/>
            <person name="Chen W."/>
            <person name="Xie M."/>
            <person name="Wang W."/>
            <person name="Hammond S."/>
            <person name="Andersen M.R."/>
            <person name="Neff N."/>
            <person name="Passarelli B."/>
            <person name="Koh W."/>
            <person name="Fan H.C."/>
            <person name="Wang J."/>
            <person name="Gui Y."/>
            <person name="Lee K.H."/>
            <person name="Betenbaugh M.J."/>
            <person name="Quake S.R."/>
            <person name="Famili I."/>
            <person name="Palsson B.O."/>
            <person name="Wang J."/>
        </authorList>
    </citation>
    <scope>NUCLEOTIDE SEQUENCE [LARGE SCALE GENOMIC DNA]</scope>
    <source>
        <strain evidence="2">CHO K1 cell line</strain>
    </source>
</reference>